<dbReference type="InterPro" id="IPR003319">
    <property type="entry name" value="YMF19-like_N"/>
</dbReference>
<evidence type="ECO:0000313" key="10">
    <source>
        <dbReference type="EMBL" id="QBX98658.1"/>
    </source>
</evidence>
<keyword evidence="7" id="KW-0066">ATP synthesis</keyword>
<dbReference type="RefSeq" id="YP_009647040.1">
    <property type="nucleotide sequence ID" value="NC_042599.1"/>
</dbReference>
<evidence type="ECO:0000259" key="9">
    <source>
        <dbReference type="Pfam" id="PF02326"/>
    </source>
</evidence>
<protein>
    <submittedName>
        <fullName evidence="10">ATP synthase F0 subunit 8</fullName>
    </submittedName>
</protein>
<evidence type="ECO:0000256" key="8">
    <source>
        <dbReference type="SAM" id="Phobius"/>
    </source>
</evidence>
<reference evidence="10" key="1">
    <citation type="journal article" date="2019" name="Genome Biol. Evol.">
        <title>Tracing the Evolution of the Plastome and Mitogenome in the Chloropicophyceae Uncovered Convergent tRNA Gene Losses and a Variant Plastid Genetic Code.</title>
        <authorList>
            <person name="Turmel M."/>
            <person name="Dos Santos A.L."/>
            <person name="Otis C."/>
            <person name="Sergerie R."/>
            <person name="Lemieux C."/>
        </authorList>
    </citation>
    <scope>NUCLEOTIDE SEQUENCE</scope>
</reference>
<keyword evidence="5 10" id="KW-0496">Mitochondrion</keyword>
<name>A0A4D6C664_9CHLO</name>
<keyword evidence="6 8" id="KW-0472">Membrane</keyword>
<evidence type="ECO:0000256" key="4">
    <source>
        <dbReference type="ARBA" id="ARBA00022989"/>
    </source>
</evidence>
<evidence type="ECO:0000256" key="7">
    <source>
        <dbReference type="ARBA" id="ARBA00023310"/>
    </source>
</evidence>
<organism evidence="10">
    <name type="scientific">Chloropicon roscoffensis</name>
    <dbReference type="NCBI Taxonomy" id="1461544"/>
    <lineage>
        <taxon>Eukaryota</taxon>
        <taxon>Viridiplantae</taxon>
        <taxon>Chlorophyta</taxon>
        <taxon>Chloropicophyceae</taxon>
        <taxon>Chloropicales</taxon>
        <taxon>Chloropicaceae</taxon>
        <taxon>Chloropicon</taxon>
    </lineage>
</organism>
<geneLocation type="mitochondrion" evidence="10"/>
<gene>
    <name evidence="10" type="primary">atp8</name>
</gene>
<feature type="domain" description="ATP synthase YMF19-like N-terminal" evidence="9">
    <location>
        <begin position="2"/>
        <end position="51"/>
    </location>
</feature>
<accession>A0A4D6C664</accession>
<comment type="similarity">
    <text evidence="2">Belongs to the ATPase protein YMF19 family.</text>
</comment>
<evidence type="ECO:0000256" key="6">
    <source>
        <dbReference type="ARBA" id="ARBA00023136"/>
    </source>
</evidence>
<evidence type="ECO:0000256" key="3">
    <source>
        <dbReference type="ARBA" id="ARBA00022692"/>
    </source>
</evidence>
<evidence type="ECO:0000256" key="2">
    <source>
        <dbReference type="ARBA" id="ARBA00010946"/>
    </source>
</evidence>
<dbReference type="GeneID" id="40513355"/>
<dbReference type="GO" id="GO:0031966">
    <property type="term" value="C:mitochondrial membrane"/>
    <property type="evidence" value="ECO:0007669"/>
    <property type="project" value="UniProtKB-SubCell"/>
</dbReference>
<evidence type="ECO:0000256" key="1">
    <source>
        <dbReference type="ARBA" id="ARBA00004325"/>
    </source>
</evidence>
<proteinExistence type="inferred from homology"/>
<keyword evidence="3 8" id="KW-0812">Transmembrane</keyword>
<dbReference type="GO" id="GO:0006754">
    <property type="term" value="P:ATP biosynthetic process"/>
    <property type="evidence" value="ECO:0007669"/>
    <property type="project" value="UniProtKB-KW"/>
</dbReference>
<keyword evidence="4 8" id="KW-1133">Transmembrane helix</keyword>
<dbReference type="EMBL" id="MK086006">
    <property type="protein sequence ID" value="QBX98726.1"/>
    <property type="molecule type" value="Genomic_DNA"/>
</dbReference>
<sequence length="178" mass="20047">MPQLDHVTYFSQYFWLCVVFFAFYGACVKYYLPGLSRLTKYRIKTQNQDDLSLKGGSSEILDLKGRLSLPPVMENLLGASFNYSSFSENLKSLSSFASLKHIFAWRLSNWDSTIVPFLKEFALKKACEDRRLGSLVIKDVRESVISGQTAGFEGSSTKGVYLNTFDLFALQSSGVSKK</sequence>
<comment type="subcellular location">
    <subcellularLocation>
        <location evidence="1">Mitochondrion membrane</location>
    </subcellularLocation>
</comment>
<feature type="transmembrane region" description="Helical" evidence="8">
    <location>
        <begin position="12"/>
        <end position="32"/>
    </location>
</feature>
<evidence type="ECO:0000256" key="5">
    <source>
        <dbReference type="ARBA" id="ARBA00023128"/>
    </source>
</evidence>
<dbReference type="EMBL" id="MK086004">
    <property type="protein sequence ID" value="QBX98658.1"/>
    <property type="molecule type" value="Genomic_DNA"/>
</dbReference>
<dbReference type="AlphaFoldDB" id="A0A4D6C664"/>
<dbReference type="Pfam" id="PF02326">
    <property type="entry name" value="YMF19"/>
    <property type="match status" value="1"/>
</dbReference>